<evidence type="ECO:0000313" key="1">
    <source>
        <dbReference type="EMBL" id="RAJ09904.1"/>
    </source>
</evidence>
<organism evidence="1 2">
    <name type="scientific">Aeromonas salmonicida</name>
    <dbReference type="NCBI Taxonomy" id="645"/>
    <lineage>
        <taxon>Bacteria</taxon>
        <taxon>Pseudomonadati</taxon>
        <taxon>Pseudomonadota</taxon>
        <taxon>Gammaproteobacteria</taxon>
        <taxon>Aeromonadales</taxon>
        <taxon>Aeromonadaceae</taxon>
        <taxon>Aeromonas</taxon>
    </lineage>
</organism>
<comment type="caution">
    <text evidence="1">The sequence shown here is derived from an EMBL/GenBank/DDBJ whole genome shotgun (WGS) entry which is preliminary data.</text>
</comment>
<name>A0AAX1PPD3_AERSA</name>
<sequence>MAVLCPLILLCGLNEGRQTTGVKASAASPHSLVITEESRHVF</sequence>
<dbReference type="AlphaFoldDB" id="A0AAX1PPD3"/>
<proteinExistence type="predicted"/>
<evidence type="ECO:0000313" key="2">
    <source>
        <dbReference type="Proteomes" id="UP000249422"/>
    </source>
</evidence>
<dbReference type="Proteomes" id="UP000249422">
    <property type="component" value="Unassembled WGS sequence"/>
</dbReference>
<reference evidence="1 2" key="1">
    <citation type="submission" date="2018-06" db="EMBL/GenBank/DDBJ databases">
        <title>Freshwater and sediment microbial communities from various areas in North America, analyzing microbe dynamics in response to fracking.</title>
        <authorList>
            <person name="Lamendella R."/>
        </authorList>
    </citation>
    <scope>NUCLEOTIDE SEQUENCE [LARGE SCALE GENOMIC DNA]</scope>
    <source>
        <strain evidence="1 2">17</strain>
    </source>
</reference>
<accession>A0AAX1PPD3</accession>
<dbReference type="EMBL" id="QLLM01000001">
    <property type="protein sequence ID" value="RAJ09904.1"/>
    <property type="molecule type" value="Genomic_DNA"/>
</dbReference>
<protein>
    <submittedName>
        <fullName evidence="1">Uncharacterized protein</fullName>
    </submittedName>
</protein>
<gene>
    <name evidence="1" type="ORF">DEU50_101649</name>
</gene>